<protein>
    <submittedName>
        <fullName evidence="1">Uncharacterized protein</fullName>
    </submittedName>
</protein>
<reference evidence="1 2" key="1">
    <citation type="submission" date="2016-10" db="EMBL/GenBank/DDBJ databases">
        <authorList>
            <person name="de Groot N.N."/>
        </authorList>
    </citation>
    <scope>NUCLEOTIDE SEQUENCE [LARGE SCALE GENOMIC DNA]</scope>
    <source>
        <strain evidence="1 2">CDM_5</strain>
    </source>
</reference>
<organism evidence="1 2">
    <name type="scientific">Haloferax larsenii</name>
    <dbReference type="NCBI Taxonomy" id="302484"/>
    <lineage>
        <taxon>Archaea</taxon>
        <taxon>Methanobacteriati</taxon>
        <taxon>Methanobacteriota</taxon>
        <taxon>Stenosarchaea group</taxon>
        <taxon>Halobacteria</taxon>
        <taxon>Halobacteriales</taxon>
        <taxon>Haloferacaceae</taxon>
        <taxon>Haloferax</taxon>
    </lineage>
</organism>
<evidence type="ECO:0000313" key="2">
    <source>
        <dbReference type="Proteomes" id="UP000183894"/>
    </source>
</evidence>
<evidence type="ECO:0000313" key="1">
    <source>
        <dbReference type="EMBL" id="SEL37580.1"/>
    </source>
</evidence>
<sequence>MVDGVLLDSSQLKAKVKGSRAGAEIAGMSYIGYEVAVTQKSLHVYGDQCNADIRDEDFRYLIIPFESIRGFELKDLSDRGRTLEIHALEDDVVLHSEGQSRLSENLKRIFLLISKLLA</sequence>
<dbReference type="AlphaFoldDB" id="A0A1H7PP27"/>
<proteinExistence type="predicted"/>
<dbReference type="EMBL" id="FOAD01000004">
    <property type="protein sequence ID" value="SEL37580.1"/>
    <property type="molecule type" value="Genomic_DNA"/>
</dbReference>
<name>A0A1H7PP27_HALLR</name>
<dbReference type="RefSeq" id="WP_074793779.1">
    <property type="nucleotide sequence ID" value="NZ_FOAD01000004.1"/>
</dbReference>
<dbReference type="OrthoDB" id="289802at2157"/>
<accession>A0A1H7PP27</accession>
<gene>
    <name evidence="1" type="ORF">SAMN04488691_104154</name>
</gene>
<dbReference type="Proteomes" id="UP000183894">
    <property type="component" value="Unassembled WGS sequence"/>
</dbReference>